<evidence type="ECO:0000313" key="2">
    <source>
        <dbReference type="Proteomes" id="UP001158576"/>
    </source>
</evidence>
<proteinExistence type="predicted"/>
<accession>A0ABN7SIB7</accession>
<reference evidence="1 2" key="1">
    <citation type="submission" date="2021-04" db="EMBL/GenBank/DDBJ databases">
        <authorList>
            <person name="Bliznina A."/>
        </authorList>
    </citation>
    <scope>NUCLEOTIDE SEQUENCE [LARGE SCALE GENOMIC DNA]</scope>
</reference>
<protein>
    <submittedName>
        <fullName evidence="1">Oidioi.mRNA.OKI2018_I69.YSR.g17154.t1.cds</fullName>
    </submittedName>
</protein>
<keyword evidence="2" id="KW-1185">Reference proteome</keyword>
<sequence>MLTYEHLKNKRMNRYLKKQKMKNLPVDIALDEDFRRVWEIAETFQLRNSDLFEEKINDTELRKFIGKSQRNLGRSVILMVEFFGRVPNAKNARNFQQLIETVRQILPPIPENPAQEENAPVVENDPVVENAPVVERDLEAETVPEGENAPVVERDLVAESVPEAASVPEGENTPVVERDLVAESVPEAASVREGENEDEDALDFTSAPDIFNSTLLTAGNTPIFLPDMTFLDSRIHPSPSGWSVTVDWDPERVKTLCRELLAYPRFQRRVTKLEQPRNLQSELESKPLDANYDVGRCGLLFDLSLSRGERIGDPRVIIKLTKSFIIFTCHFHVQTFLVLHLKRMI</sequence>
<dbReference type="EMBL" id="OU015570">
    <property type="protein sequence ID" value="CAG5101504.1"/>
    <property type="molecule type" value="Genomic_DNA"/>
</dbReference>
<evidence type="ECO:0000313" key="1">
    <source>
        <dbReference type="EMBL" id="CAG5101504.1"/>
    </source>
</evidence>
<name>A0ABN7SIB7_OIKDI</name>
<gene>
    <name evidence="1" type="ORF">OKIOD_LOCUS8712</name>
</gene>
<dbReference type="Proteomes" id="UP001158576">
    <property type="component" value="Chromosome YSR"/>
</dbReference>
<organism evidence="1 2">
    <name type="scientific">Oikopleura dioica</name>
    <name type="common">Tunicate</name>
    <dbReference type="NCBI Taxonomy" id="34765"/>
    <lineage>
        <taxon>Eukaryota</taxon>
        <taxon>Metazoa</taxon>
        <taxon>Chordata</taxon>
        <taxon>Tunicata</taxon>
        <taxon>Appendicularia</taxon>
        <taxon>Copelata</taxon>
        <taxon>Oikopleuridae</taxon>
        <taxon>Oikopleura</taxon>
    </lineage>
</organism>